<evidence type="ECO:0000313" key="2">
    <source>
        <dbReference type="EMBL" id="RNJ59766.1"/>
    </source>
</evidence>
<protein>
    <submittedName>
        <fullName evidence="2">Uncharacterized protein</fullName>
    </submittedName>
</protein>
<comment type="caution">
    <text evidence="2">The sequence shown here is derived from an EMBL/GenBank/DDBJ whole genome shotgun (WGS) entry which is preliminary data.</text>
</comment>
<dbReference type="AlphaFoldDB" id="A0A3M9YJ02"/>
<dbReference type="GeneID" id="39605180"/>
<accession>A0A3M9YJ02</accession>
<evidence type="ECO:0000313" key="3">
    <source>
        <dbReference type="Proteomes" id="UP000267145"/>
    </source>
</evidence>
<feature type="signal peptide" evidence="1">
    <location>
        <begin position="1"/>
        <end position="26"/>
    </location>
</feature>
<evidence type="ECO:0000256" key="1">
    <source>
        <dbReference type="SAM" id="SignalP"/>
    </source>
</evidence>
<name>A0A3M9YJ02_9PEZI</name>
<proteinExistence type="predicted"/>
<dbReference type="RefSeq" id="XP_028497924.1">
    <property type="nucleotide sequence ID" value="XM_028635722.1"/>
</dbReference>
<reference evidence="2 3" key="1">
    <citation type="submission" date="2018-10" db="EMBL/GenBank/DDBJ databases">
        <title>Genome sequence of Verticillium nonalfalfae VnAa140.</title>
        <authorList>
            <person name="Stajich J.E."/>
            <person name="Kasson M.T."/>
        </authorList>
    </citation>
    <scope>NUCLEOTIDE SEQUENCE [LARGE SCALE GENOMIC DNA]</scope>
    <source>
        <strain evidence="2 3">VnAa140</strain>
    </source>
</reference>
<organism evidence="2 3">
    <name type="scientific">Verticillium nonalfalfae</name>
    <dbReference type="NCBI Taxonomy" id="1051616"/>
    <lineage>
        <taxon>Eukaryota</taxon>
        <taxon>Fungi</taxon>
        <taxon>Dikarya</taxon>
        <taxon>Ascomycota</taxon>
        <taxon>Pezizomycotina</taxon>
        <taxon>Sordariomycetes</taxon>
        <taxon>Hypocreomycetidae</taxon>
        <taxon>Glomerellales</taxon>
        <taxon>Plectosphaerellaceae</taxon>
        <taxon>Verticillium</taxon>
    </lineage>
</organism>
<dbReference type="Proteomes" id="UP000267145">
    <property type="component" value="Unassembled WGS sequence"/>
</dbReference>
<keyword evidence="1" id="KW-0732">Signal</keyword>
<keyword evidence="3" id="KW-1185">Reference proteome</keyword>
<dbReference type="EMBL" id="RBVV01000013">
    <property type="protein sequence ID" value="RNJ59766.1"/>
    <property type="molecule type" value="Genomic_DNA"/>
</dbReference>
<feature type="chain" id="PRO_5018280693" evidence="1">
    <location>
        <begin position="27"/>
        <end position="380"/>
    </location>
</feature>
<sequence length="380" mass="42943">MLLSRTFFGVHLLLLQLFGSATTGKAVDRHSFSQPDIVSLERRDDLVIGDPILSDKCVYVCDISTGCGSGASSCSIFDKRDYATEASTPQSAGYTLWNETAQEYVQVSSDEYTAELIERSVLVKRWDENDKKGWNRASIGKYLFNQFHPQGKPVEKFGKTRSIVTGFDMATVSQQATFNAKTKPFQLGSGGLHGCTVLTIISRRAVYMAHYWEVHALNRDDDLSDGSQGLANFQSRVEFTLTGDKRKDSATKGVGVRWDWFNKDGDNTRILIMSPYKDEFKPPTARYKTRKQDLEYPNKVQEIINLLKVEGRIPNAAAVIQGYQRLNYSWDRNALENVGPDANDVDRSERGIACFQYNGDKTYRLFYEHVMYWDTDSVAG</sequence>
<gene>
    <name evidence="2" type="ORF">D7B24_001491</name>
</gene>